<dbReference type="PANTHER" id="PTHR21681:SF0">
    <property type="entry name" value="EUKARYOTIC TRANSLATION INITIATION FACTOR 3 SUBUNIT J"/>
    <property type="match status" value="1"/>
</dbReference>
<feature type="compositionally biased region" description="Basic and acidic residues" evidence="4">
    <location>
        <begin position="42"/>
        <end position="58"/>
    </location>
</feature>
<reference evidence="5" key="1">
    <citation type="submission" date="2021-01" db="EMBL/GenBank/DDBJ databases">
        <authorList>
            <person name="Corre E."/>
            <person name="Pelletier E."/>
            <person name="Niang G."/>
            <person name="Scheremetjew M."/>
            <person name="Finn R."/>
            <person name="Kale V."/>
            <person name="Holt S."/>
            <person name="Cochrane G."/>
            <person name="Meng A."/>
            <person name="Brown T."/>
            <person name="Cohen L."/>
        </authorList>
    </citation>
    <scope>NUCLEOTIDE SEQUENCE</scope>
    <source>
        <strain evidence="5">CCMP3328</strain>
    </source>
</reference>
<dbReference type="GO" id="GO:0005852">
    <property type="term" value="C:eukaryotic translation initiation factor 3 complex"/>
    <property type="evidence" value="ECO:0007669"/>
    <property type="project" value="InterPro"/>
</dbReference>
<feature type="region of interest" description="Disordered" evidence="4">
    <location>
        <begin position="202"/>
        <end position="240"/>
    </location>
</feature>
<keyword evidence="3" id="KW-0648">Protein biosynthesis</keyword>
<accession>A0A7R9WM26</accession>
<evidence type="ECO:0000313" key="5">
    <source>
        <dbReference type="EMBL" id="CAD8328447.1"/>
    </source>
</evidence>
<keyword evidence="2" id="KW-0396">Initiation factor</keyword>
<gene>
    <name evidence="5" type="ORF">CAUS1442_LOCUS544</name>
</gene>
<keyword evidence="1" id="KW-0963">Cytoplasm</keyword>
<evidence type="ECO:0000256" key="2">
    <source>
        <dbReference type="ARBA" id="ARBA00022540"/>
    </source>
</evidence>
<dbReference type="InterPro" id="IPR023194">
    <property type="entry name" value="eIF3-like_dom_sf"/>
</dbReference>
<dbReference type="PANTHER" id="PTHR21681">
    <property type="entry name" value="EUKARYOTIC TRANSLATION INITIATION FACTOR 3 SUBUNIT J"/>
    <property type="match status" value="1"/>
</dbReference>
<dbReference type="Gene3D" id="1.10.246.60">
    <property type="entry name" value="Eukaryotic translation initiation factor 3 like domains"/>
    <property type="match status" value="1"/>
</dbReference>
<feature type="compositionally biased region" description="Basic and acidic residues" evidence="4">
    <location>
        <begin position="214"/>
        <end position="231"/>
    </location>
</feature>
<dbReference type="EMBL" id="HBEF01000849">
    <property type="protein sequence ID" value="CAD8328447.1"/>
    <property type="molecule type" value="Transcribed_RNA"/>
</dbReference>
<proteinExistence type="predicted"/>
<evidence type="ECO:0000256" key="3">
    <source>
        <dbReference type="ARBA" id="ARBA00022917"/>
    </source>
</evidence>
<feature type="region of interest" description="Disordered" evidence="4">
    <location>
        <begin position="42"/>
        <end position="68"/>
    </location>
</feature>
<evidence type="ECO:0000256" key="4">
    <source>
        <dbReference type="SAM" id="MobiDB-lite"/>
    </source>
</evidence>
<protein>
    <submittedName>
        <fullName evidence="5">Uncharacterized protein</fullName>
    </submittedName>
</protein>
<dbReference type="GO" id="GO:0003743">
    <property type="term" value="F:translation initiation factor activity"/>
    <property type="evidence" value="ECO:0007669"/>
    <property type="project" value="UniProtKB-KW"/>
</dbReference>
<dbReference type="Pfam" id="PF08597">
    <property type="entry name" value="eIF3_subunit"/>
    <property type="match status" value="1"/>
</dbReference>
<evidence type="ECO:0000256" key="1">
    <source>
        <dbReference type="ARBA" id="ARBA00022490"/>
    </source>
</evidence>
<name>A0A7R9WM26_9STRA</name>
<dbReference type="AlphaFoldDB" id="A0A7R9WM26"/>
<dbReference type="InterPro" id="IPR013906">
    <property type="entry name" value="eIF3j"/>
</dbReference>
<sequence length="255" mass="28696">MGDNWDDGSDDEWDVDDDILEQRLGLANKDDEEEVDLAFKMKEEKERKEQEELKKKGEALAAKKKAEKAKQEERELALKVLEVEAQMEANMTLDERKEMERKRVEDADNALADELFGGAGAKKGAAATTKGAGDQLALMTLKDHLKHAKVVSAALKKHGKTLLATTFLREVIQGSKDTLDVNAISELITACNVIKNEKIQADKRKTKNQGPKSKKAEKEAQAKAKKIHDETFGDNNEYDQYDEIGESYQDDYDFF</sequence>
<organism evidence="5">
    <name type="scientific">Craspedostauros australis</name>
    <dbReference type="NCBI Taxonomy" id="1486917"/>
    <lineage>
        <taxon>Eukaryota</taxon>
        <taxon>Sar</taxon>
        <taxon>Stramenopiles</taxon>
        <taxon>Ochrophyta</taxon>
        <taxon>Bacillariophyta</taxon>
        <taxon>Bacillariophyceae</taxon>
        <taxon>Bacillariophycidae</taxon>
        <taxon>Naviculales</taxon>
        <taxon>Naviculaceae</taxon>
        <taxon>Craspedostauros</taxon>
    </lineage>
</organism>
<feature type="compositionally biased region" description="Basic residues" evidence="4">
    <location>
        <begin position="204"/>
        <end position="213"/>
    </location>
</feature>